<dbReference type="RefSeq" id="WP_044833531.1">
    <property type="nucleotide sequence ID" value="NZ_CP059735.1"/>
</dbReference>
<proteinExistence type="predicted"/>
<evidence type="ECO:0000259" key="1">
    <source>
        <dbReference type="Pfam" id="PF20598"/>
    </source>
</evidence>
<dbReference type="Proteomes" id="UP000032568">
    <property type="component" value="Chromosome"/>
</dbReference>
<keyword evidence="2" id="KW-0378">Hydrolase</keyword>
<accession>A0AAE9YVK7</accession>
<reference evidence="2 3" key="1">
    <citation type="journal article" date="2015" name="Genome Announc.">
        <title>Draft Genome Sequences of Marine Isolates of Thalassomonas viridans and Thalassomonas actiniarum.</title>
        <authorList>
            <person name="Olonade I."/>
            <person name="van Zyl L.J."/>
            <person name="Trindade M."/>
        </authorList>
    </citation>
    <scope>NUCLEOTIDE SEQUENCE [LARGE SCALE GENOMIC DNA]</scope>
    <source>
        <strain evidence="2 3">A5K-106</strain>
    </source>
</reference>
<keyword evidence="3" id="KW-1185">Reference proteome</keyword>
<name>A0AAE9YVK7_9GAMM</name>
<evidence type="ECO:0000313" key="2">
    <source>
        <dbReference type="EMBL" id="WDE01387.1"/>
    </source>
</evidence>
<feature type="domain" description="DUF6795" evidence="1">
    <location>
        <begin position="16"/>
        <end position="128"/>
    </location>
</feature>
<keyword evidence="2" id="KW-0645">Protease</keyword>
<dbReference type="KEGG" id="tact:SG35_012600"/>
<dbReference type="EMBL" id="CP059735">
    <property type="protein sequence ID" value="WDE01387.1"/>
    <property type="molecule type" value="Genomic_DNA"/>
</dbReference>
<protein>
    <submittedName>
        <fullName evidence="2">Carboxypeptidase regulatory-like domain-containing protein</fullName>
    </submittedName>
</protein>
<evidence type="ECO:0000313" key="3">
    <source>
        <dbReference type="Proteomes" id="UP000032568"/>
    </source>
</evidence>
<dbReference type="AlphaFoldDB" id="A0AAE9YVK7"/>
<reference evidence="2 3" key="2">
    <citation type="journal article" date="2022" name="Mar. Drugs">
        <title>Bioassay-Guided Fractionation Leads to the Detection of Cholic Acid Generated by the Rare Thalassomonas sp.</title>
        <authorList>
            <person name="Pheiffer F."/>
            <person name="Schneider Y.K."/>
            <person name="Hansen E.H."/>
            <person name="Andersen J.H."/>
            <person name="Isaksson J."/>
            <person name="Busche T."/>
            <person name="R C."/>
            <person name="Kalinowski J."/>
            <person name="Zyl L.V."/>
            <person name="Trindade M."/>
        </authorList>
    </citation>
    <scope>NUCLEOTIDE SEQUENCE [LARGE SCALE GENOMIC DNA]</scope>
    <source>
        <strain evidence="2 3">A5K-106</strain>
    </source>
</reference>
<dbReference type="InterPro" id="IPR046474">
    <property type="entry name" value="DUF6795"/>
</dbReference>
<dbReference type="GO" id="GO:0004180">
    <property type="term" value="F:carboxypeptidase activity"/>
    <property type="evidence" value="ECO:0007669"/>
    <property type="project" value="UniProtKB-KW"/>
</dbReference>
<gene>
    <name evidence="2" type="ORF">SG35_012600</name>
</gene>
<dbReference type="Pfam" id="PF20598">
    <property type="entry name" value="DUF6795"/>
    <property type="match status" value="1"/>
</dbReference>
<keyword evidence="2" id="KW-0121">Carboxypeptidase</keyword>
<sequence>MFGLFKRHDVELSAEVRGCITDNGKPVAGIEVVRRLMYEGYEDGKEQVTYASTDSEGQFSFEKKVIKSRMPGRMFGASVPVLQSIYIEKDNPEDQDDHYYFLWSTSKSWRSIAPLSALMLKLNGDLQNKAVHHEINTQDYGGRQRQPIISICHWQGELISTYFNNELIASYDEIS</sequence>
<organism evidence="2 3">
    <name type="scientific">Thalassomonas actiniarum</name>
    <dbReference type="NCBI Taxonomy" id="485447"/>
    <lineage>
        <taxon>Bacteria</taxon>
        <taxon>Pseudomonadati</taxon>
        <taxon>Pseudomonadota</taxon>
        <taxon>Gammaproteobacteria</taxon>
        <taxon>Alteromonadales</taxon>
        <taxon>Colwelliaceae</taxon>
        <taxon>Thalassomonas</taxon>
    </lineage>
</organism>